<dbReference type="InterPro" id="IPR050667">
    <property type="entry name" value="PPR-containing_protein"/>
</dbReference>
<feature type="repeat" description="PPR" evidence="1">
    <location>
        <begin position="716"/>
        <end position="750"/>
    </location>
</feature>
<dbReference type="PANTHER" id="PTHR47939:SF1">
    <property type="entry name" value="OS04G0684500 PROTEIN"/>
    <property type="match status" value="1"/>
</dbReference>
<feature type="region of interest" description="Disordered" evidence="2">
    <location>
        <begin position="472"/>
        <end position="495"/>
    </location>
</feature>
<dbReference type="InterPro" id="IPR002885">
    <property type="entry name" value="PPR_rpt"/>
</dbReference>
<reference evidence="3 4" key="1">
    <citation type="journal article" date="2018" name="BMC Genomics">
        <title>Comparative genome analyses reveal sequence features reflecting distinct modes of host-adaptation between dicot and monocot powdery mildew.</title>
        <authorList>
            <person name="Wu Y."/>
            <person name="Ma X."/>
            <person name="Pan Z."/>
            <person name="Kale S.D."/>
            <person name="Song Y."/>
            <person name="King H."/>
            <person name="Zhang Q."/>
            <person name="Presley C."/>
            <person name="Deng X."/>
            <person name="Wei C.I."/>
            <person name="Xiao S."/>
        </authorList>
    </citation>
    <scope>NUCLEOTIDE SEQUENCE [LARGE SCALE GENOMIC DNA]</scope>
    <source>
        <strain evidence="3">UMSG1</strain>
    </source>
</reference>
<proteinExistence type="predicted"/>
<comment type="caution">
    <text evidence="3">The sequence shown here is derived from an EMBL/GenBank/DDBJ whole genome shotgun (WGS) entry which is preliminary data.</text>
</comment>
<evidence type="ECO:0000313" key="4">
    <source>
        <dbReference type="Proteomes" id="UP000285326"/>
    </source>
</evidence>
<dbReference type="Pfam" id="PF13812">
    <property type="entry name" value="PPR_3"/>
    <property type="match status" value="1"/>
</dbReference>
<evidence type="ECO:0000256" key="2">
    <source>
        <dbReference type="SAM" id="MobiDB-lite"/>
    </source>
</evidence>
<dbReference type="NCBIfam" id="TIGR00756">
    <property type="entry name" value="PPR"/>
    <property type="match status" value="1"/>
</dbReference>
<evidence type="ECO:0000256" key="1">
    <source>
        <dbReference type="PROSITE-ProRule" id="PRU00708"/>
    </source>
</evidence>
<accession>A0A420IN42</accession>
<sequence>MILPSLCRVCRQKFYRLILPRYIEVRSVRIKEYHHHHSTDARSSIEFSNDLEIEIPSLKLIEPPKASQTGHKIFRESNGVRTDLKPAGYSKNNNEKRSSADNRGNFAGVRYTKVSPSLGPLYAQESKVGKPLNTSLSLKPQEIREVVVDDSSVPNNLHPLCNDRIVEQVRQSSSFIGDGNSSSRLTHVHQYPIDPRTNPGFDRPVPISHSTTSTSKSTDLSYVSSIEPSEHVDALKNMITEGKSLNQAWKYYLENFGYHVTQFPQSSSLKSVLSDLFKLIVESKRKSPFDSVLPSITTIAGFLYRRNSLSGRVLGDLITALLENISFIGGRSIDDKNLILDVVGAWVVGGNISRNYMVHSPEDLKSLYQKHGIYCVFELTIPKLNKIDITSVPLAALAMFGVFTNNPAPIQDRIPEVTYLIETIAYIIDVPDLDIRSLDSANQSPALRSYVFKNWKEIRDSARQILDAKRKLGENQPRQERRTIDKSESIVSSPISQPRIREFSPIYHRLRTAVNLKNHAMVDGLWSEVKTWPISKSENDIVQSNQEGVFSAEICNHFISAYMKLQRPATAIALWDQMVEKGLEPTLKTWNIMMLGCKAVNDWRSSEKIWKMILHIGLIPDTVNWSSRIHVLMDSKEIDMGIKALDEMGQQWIENASRKYPNLKIDELLLKEDVEVVAKPDISCVNIAVAGLLGQGKRLMANKIVEWSRKFGIKPDTTTYNTFLRFFIRNGKNKEAMSLLGRMGKAEVEADVATFTIILDQVLRFPGQYSPEELKERVEGIFFDMEKADIRPNLHVYGRIIHQLVRDLDRDNTPTVEAVLKRMTNQGIQPSVHVYTSLIEFYLLQTPPSHEVARLIIDKATKIIGLDRVFWDRTIECYAQIGEIKIALNLIGELSTEKTRIGWSALRCVLNALYAQKEWNLARSFVRDIQNSVSSHDYRTGTDGEVMFWQLAARLDKIDY</sequence>
<protein>
    <submittedName>
        <fullName evidence="3">Putative pentatricopeptide repeat protein</fullName>
    </submittedName>
</protein>
<dbReference type="Proteomes" id="UP000285326">
    <property type="component" value="Unassembled WGS sequence"/>
</dbReference>
<dbReference type="PANTHER" id="PTHR47939">
    <property type="entry name" value="MEMBRANE-ASSOCIATED SALT-INDUCIBLE PROTEIN-LIKE"/>
    <property type="match status" value="1"/>
</dbReference>
<dbReference type="EMBL" id="MCBS01023060">
    <property type="protein sequence ID" value="RKF75976.1"/>
    <property type="molecule type" value="Genomic_DNA"/>
</dbReference>
<dbReference type="AlphaFoldDB" id="A0A420IN42"/>
<feature type="compositionally biased region" description="Basic and acidic residues" evidence="2">
    <location>
        <begin position="472"/>
        <end position="488"/>
    </location>
</feature>
<evidence type="ECO:0000313" key="3">
    <source>
        <dbReference type="EMBL" id="RKF75976.1"/>
    </source>
</evidence>
<dbReference type="Gene3D" id="1.25.40.10">
    <property type="entry name" value="Tetratricopeptide repeat domain"/>
    <property type="match status" value="3"/>
</dbReference>
<dbReference type="PROSITE" id="PS51375">
    <property type="entry name" value="PPR"/>
    <property type="match status" value="2"/>
</dbReference>
<dbReference type="Pfam" id="PF13041">
    <property type="entry name" value="PPR_2"/>
    <property type="match status" value="2"/>
</dbReference>
<feature type="repeat" description="PPR" evidence="1">
    <location>
        <begin position="551"/>
        <end position="585"/>
    </location>
</feature>
<feature type="region of interest" description="Disordered" evidence="2">
    <location>
        <begin position="69"/>
        <end position="104"/>
    </location>
</feature>
<gene>
    <name evidence="3" type="ORF">GcM1_230037</name>
</gene>
<dbReference type="InterPro" id="IPR011990">
    <property type="entry name" value="TPR-like_helical_dom_sf"/>
</dbReference>
<organism evidence="3 4">
    <name type="scientific">Golovinomyces cichoracearum</name>
    <dbReference type="NCBI Taxonomy" id="62708"/>
    <lineage>
        <taxon>Eukaryota</taxon>
        <taxon>Fungi</taxon>
        <taxon>Dikarya</taxon>
        <taxon>Ascomycota</taxon>
        <taxon>Pezizomycotina</taxon>
        <taxon>Leotiomycetes</taxon>
        <taxon>Erysiphales</taxon>
        <taxon>Erysiphaceae</taxon>
        <taxon>Golovinomyces</taxon>
    </lineage>
</organism>
<name>A0A420IN42_9PEZI</name>